<proteinExistence type="predicted"/>
<dbReference type="EMBL" id="JBAMMX010000002">
    <property type="protein sequence ID" value="KAK6946225.1"/>
    <property type="molecule type" value="Genomic_DNA"/>
</dbReference>
<evidence type="ECO:0000256" key="2">
    <source>
        <dbReference type="SAM" id="SignalP"/>
    </source>
</evidence>
<reference evidence="3 4" key="1">
    <citation type="submission" date="2023-12" db="EMBL/GenBank/DDBJ databases">
        <title>A high-quality genome assembly for Dillenia turbinata (Dilleniales).</title>
        <authorList>
            <person name="Chanderbali A."/>
        </authorList>
    </citation>
    <scope>NUCLEOTIDE SEQUENCE [LARGE SCALE GENOMIC DNA]</scope>
    <source>
        <strain evidence="3">LSX21</strain>
        <tissue evidence="3">Leaf</tissue>
    </source>
</reference>
<feature type="compositionally biased region" description="Basic and acidic residues" evidence="1">
    <location>
        <begin position="26"/>
        <end position="45"/>
    </location>
</feature>
<comment type="caution">
    <text evidence="3">The sequence shown here is derived from an EMBL/GenBank/DDBJ whole genome shotgun (WGS) entry which is preliminary data.</text>
</comment>
<feature type="region of interest" description="Disordered" evidence="1">
    <location>
        <begin position="137"/>
        <end position="171"/>
    </location>
</feature>
<keyword evidence="4" id="KW-1185">Reference proteome</keyword>
<feature type="compositionally biased region" description="Low complexity" evidence="1">
    <location>
        <begin position="143"/>
        <end position="163"/>
    </location>
</feature>
<dbReference type="AlphaFoldDB" id="A0AAN8W6M9"/>
<sequence length="335" mass="37218">MDSSSVCFTLFLLLLVANSIDARKGPGERRKYVMKDKPRPKETHSLVHTNSMPSVKDKKHKRETPVDNDNGLKEKSIVRDFEPRTYADDSQKKLHVNGFELAAGPYADDSEAKLFGKGFEPAGGPYADDSEAKLFGKGFKPVGGPSAGPAAGPSAGAADDSGPYADDSEEKLLKKNGVQVVEVGKTNARKDPGEYWKYIMKEQPMPEAIRGLIRSNSVQSALDEKHKFPTFEETANKVKSFRPESGFWIYDKDNGLKEEKSFRKDLKPGSSLWIYDDDNGLKEEKPFVKDLKPVKPGSSLCIYDNDNGLKEKQFVKDLKPGASVWTYEDDNGLKE</sequence>
<evidence type="ECO:0000313" key="3">
    <source>
        <dbReference type="EMBL" id="KAK6946225.1"/>
    </source>
</evidence>
<keyword evidence="2" id="KW-0732">Signal</keyword>
<dbReference type="Proteomes" id="UP001370490">
    <property type="component" value="Unassembled WGS sequence"/>
</dbReference>
<protein>
    <submittedName>
        <fullName evidence="3">Organ specific protein</fullName>
    </submittedName>
</protein>
<dbReference type="PANTHER" id="PTHR33731:SF2">
    <property type="entry name" value="ORGAN-SPECIFIC PROTEIN S2-LIKE"/>
    <property type="match status" value="1"/>
</dbReference>
<evidence type="ECO:0000256" key="1">
    <source>
        <dbReference type="SAM" id="MobiDB-lite"/>
    </source>
</evidence>
<dbReference type="Pfam" id="PF10950">
    <property type="entry name" value="Organ_specific"/>
    <property type="match status" value="1"/>
</dbReference>
<accession>A0AAN8W6M9</accession>
<feature type="signal peptide" evidence="2">
    <location>
        <begin position="1"/>
        <end position="22"/>
    </location>
</feature>
<evidence type="ECO:0000313" key="4">
    <source>
        <dbReference type="Proteomes" id="UP001370490"/>
    </source>
</evidence>
<gene>
    <name evidence="3" type="ORF">RJ641_013769</name>
</gene>
<dbReference type="PANTHER" id="PTHR33731">
    <property type="entry name" value="PROTEIN, PUTATIVE-RELATED"/>
    <property type="match status" value="1"/>
</dbReference>
<name>A0AAN8W6M9_9MAGN</name>
<organism evidence="3 4">
    <name type="scientific">Dillenia turbinata</name>
    <dbReference type="NCBI Taxonomy" id="194707"/>
    <lineage>
        <taxon>Eukaryota</taxon>
        <taxon>Viridiplantae</taxon>
        <taxon>Streptophyta</taxon>
        <taxon>Embryophyta</taxon>
        <taxon>Tracheophyta</taxon>
        <taxon>Spermatophyta</taxon>
        <taxon>Magnoliopsida</taxon>
        <taxon>eudicotyledons</taxon>
        <taxon>Gunneridae</taxon>
        <taxon>Pentapetalae</taxon>
        <taxon>Dilleniales</taxon>
        <taxon>Dilleniaceae</taxon>
        <taxon>Dillenia</taxon>
    </lineage>
</organism>
<dbReference type="InterPro" id="IPR024489">
    <property type="entry name" value="Organ_specific_prot"/>
</dbReference>
<feature type="region of interest" description="Disordered" evidence="1">
    <location>
        <begin position="26"/>
        <end position="75"/>
    </location>
</feature>
<feature type="chain" id="PRO_5042937050" evidence="2">
    <location>
        <begin position="23"/>
        <end position="335"/>
    </location>
</feature>